<dbReference type="PANTHER" id="PTHR32282">
    <property type="entry name" value="BINDING PROTEIN TRANSPEPTIDASE, PUTATIVE-RELATED"/>
    <property type="match status" value="1"/>
</dbReference>
<evidence type="ECO:0000256" key="6">
    <source>
        <dbReference type="ARBA" id="ARBA00012448"/>
    </source>
</evidence>
<keyword evidence="19" id="KW-0046">Antibiotic resistance</keyword>
<evidence type="ECO:0000256" key="10">
    <source>
        <dbReference type="ARBA" id="ARBA00022676"/>
    </source>
</evidence>
<reference evidence="27 28" key="1">
    <citation type="submission" date="2016-11" db="EMBL/GenBank/DDBJ databases">
        <authorList>
            <person name="Jaros S."/>
            <person name="Januszkiewicz K."/>
            <person name="Wedrychowicz H."/>
        </authorList>
    </citation>
    <scope>NUCLEOTIDE SEQUENCE [LARGE SCALE GENOMIC DNA]</scope>
    <source>
        <strain evidence="27 28">DSM 15480</strain>
    </source>
</reference>
<evidence type="ECO:0000313" key="28">
    <source>
        <dbReference type="Proteomes" id="UP000184301"/>
    </source>
</evidence>
<comment type="pathway">
    <text evidence="3">Cell wall biogenesis; peptidoglycan biosynthesis.</text>
</comment>
<dbReference type="GO" id="GO:0046677">
    <property type="term" value="P:response to antibiotic"/>
    <property type="evidence" value="ECO:0007669"/>
    <property type="project" value="UniProtKB-KW"/>
</dbReference>
<dbReference type="InterPro" id="IPR001264">
    <property type="entry name" value="Glyco_trans_51"/>
</dbReference>
<dbReference type="GO" id="GO:0006508">
    <property type="term" value="P:proteolysis"/>
    <property type="evidence" value="ECO:0007669"/>
    <property type="project" value="UniProtKB-KW"/>
</dbReference>
<evidence type="ECO:0000256" key="25">
    <source>
        <dbReference type="ARBA" id="ARBA00060592"/>
    </source>
</evidence>
<dbReference type="EMBL" id="FQZY01000072">
    <property type="protein sequence ID" value="SHK68274.1"/>
    <property type="molecule type" value="Genomic_DNA"/>
</dbReference>
<protein>
    <recommendedName>
        <fullName evidence="7">Penicillin-binding protein 1A</fullName>
        <ecNumber evidence="23">2.4.99.28</ecNumber>
        <ecNumber evidence="6">3.4.16.4</ecNumber>
    </recommendedName>
</protein>
<dbReference type="STRING" id="1121950.SAMN02745243_03496"/>
<keyword evidence="16" id="KW-0573">Peptidoglycan synthesis</keyword>
<evidence type="ECO:0000259" key="26">
    <source>
        <dbReference type="Pfam" id="PF00912"/>
    </source>
</evidence>
<comment type="similarity">
    <text evidence="4">In the C-terminal section; belongs to the transpeptidase family.</text>
</comment>
<dbReference type="Pfam" id="PF00912">
    <property type="entry name" value="Transgly"/>
    <property type="match status" value="1"/>
</dbReference>
<keyword evidence="20" id="KW-0511">Multifunctional enzyme</keyword>
<dbReference type="PANTHER" id="PTHR32282:SF33">
    <property type="entry name" value="PEPTIDOGLYCAN GLYCOSYLTRANSFERASE"/>
    <property type="match status" value="1"/>
</dbReference>
<comment type="function">
    <text evidence="1">Cell wall formation. Synthesis of cross-linked peptidoglycan from the lipid intermediates. The enzyme has a penicillin-insensitive transglycosylase N-terminal domain (formation of linear glycan strands) and a penicillin-sensitive transpeptidase C-terminal domain (cross-linking of the peptide subunits).</text>
</comment>
<evidence type="ECO:0000256" key="13">
    <source>
        <dbReference type="ARBA" id="ARBA00022801"/>
    </source>
</evidence>
<keyword evidence="13" id="KW-0378">Hydrolase</keyword>
<evidence type="ECO:0000256" key="14">
    <source>
        <dbReference type="ARBA" id="ARBA00022960"/>
    </source>
</evidence>
<dbReference type="GO" id="GO:0009252">
    <property type="term" value="P:peptidoglycan biosynthetic process"/>
    <property type="evidence" value="ECO:0007669"/>
    <property type="project" value="UniProtKB-UniPathway"/>
</dbReference>
<dbReference type="InterPro" id="IPR036950">
    <property type="entry name" value="PBP_transglycosylase"/>
</dbReference>
<keyword evidence="12" id="KW-0812">Transmembrane</keyword>
<sequence>MRTIYHCIRKVFSRLLAVAICAVLIVGVVFTVRGYEMYQSAVRETSVSERVSDIQNQENYVKYEELPQFYIDAVISVEDHRFDTHCGIDVIAIGRAALSDIKAGSFVEGGSTITQQIAKNLFFSQKKEMTRKFAEVFAALDLEKEYDKSEIFEIYVNTIYFGSDYYGIYDAAMGYYGKAPSDLTDYESAMLAGLPNAPSAYSPDTNMDLAVQRVRQVLDCMVKFDAVTQEQAEAVQESAE</sequence>
<keyword evidence="15" id="KW-0735">Signal-anchor</keyword>
<evidence type="ECO:0000256" key="7">
    <source>
        <dbReference type="ARBA" id="ARBA00018638"/>
    </source>
</evidence>
<dbReference type="UniPathway" id="UPA00219"/>
<dbReference type="SUPFAM" id="SSF53955">
    <property type="entry name" value="Lysozyme-like"/>
    <property type="match status" value="1"/>
</dbReference>
<dbReference type="GO" id="GO:0008360">
    <property type="term" value="P:regulation of cell shape"/>
    <property type="evidence" value="ECO:0007669"/>
    <property type="project" value="UniProtKB-KW"/>
</dbReference>
<comment type="catalytic activity">
    <reaction evidence="24">
        <text>[GlcNAc-(1-&gt;4)-Mur2Ac(oyl-L-Ala-gamma-D-Glu-L-Lys-D-Ala-D-Ala)](n)-di-trans,octa-cis-undecaprenyl diphosphate + beta-D-GlcNAc-(1-&gt;4)-Mur2Ac(oyl-L-Ala-gamma-D-Glu-L-Lys-D-Ala-D-Ala)-di-trans,octa-cis-undecaprenyl diphosphate = [GlcNAc-(1-&gt;4)-Mur2Ac(oyl-L-Ala-gamma-D-Glu-L-Lys-D-Ala-D-Ala)](n+1)-di-trans,octa-cis-undecaprenyl diphosphate + di-trans,octa-cis-undecaprenyl diphosphate + H(+)</text>
        <dbReference type="Rhea" id="RHEA:23708"/>
        <dbReference type="Rhea" id="RHEA-COMP:9602"/>
        <dbReference type="Rhea" id="RHEA-COMP:9603"/>
        <dbReference type="ChEBI" id="CHEBI:15378"/>
        <dbReference type="ChEBI" id="CHEBI:58405"/>
        <dbReference type="ChEBI" id="CHEBI:60033"/>
        <dbReference type="ChEBI" id="CHEBI:78435"/>
        <dbReference type="EC" id="2.4.99.28"/>
    </reaction>
</comment>
<gene>
    <name evidence="27" type="ORF">SAMN02745243_03496</name>
</gene>
<keyword evidence="11" id="KW-0808">Transferase</keyword>
<dbReference type="Proteomes" id="UP000184301">
    <property type="component" value="Unassembled WGS sequence"/>
</dbReference>
<dbReference type="GO" id="GO:0008955">
    <property type="term" value="F:peptidoglycan glycosyltransferase activity"/>
    <property type="evidence" value="ECO:0007669"/>
    <property type="project" value="UniProtKB-EC"/>
</dbReference>
<dbReference type="AlphaFoldDB" id="A0A1M6UGD0"/>
<feature type="domain" description="Glycosyl transferase family 51" evidence="26">
    <location>
        <begin position="54"/>
        <end position="221"/>
    </location>
</feature>
<keyword evidence="9" id="KW-0645">Protease</keyword>
<accession>A0A1M6UGD0</accession>
<organism evidence="27 28">
    <name type="scientific">Hespellia stercorisuis DSM 15480</name>
    <dbReference type="NCBI Taxonomy" id="1121950"/>
    <lineage>
        <taxon>Bacteria</taxon>
        <taxon>Bacillati</taxon>
        <taxon>Bacillota</taxon>
        <taxon>Clostridia</taxon>
        <taxon>Lachnospirales</taxon>
        <taxon>Lachnospiraceae</taxon>
        <taxon>Hespellia</taxon>
    </lineage>
</organism>
<comment type="subcellular location">
    <subcellularLocation>
        <location evidence="2">Cell membrane</location>
        <topology evidence="2">Single-pass type II membrane protein</topology>
    </subcellularLocation>
</comment>
<dbReference type="OrthoDB" id="9766909at2"/>
<comment type="catalytic activity">
    <reaction evidence="22">
        <text>Preferential cleavage: (Ac)2-L-Lys-D-Ala-|-D-Ala. Also transpeptidation of peptidyl-alanyl moieties that are N-acyl substituents of D-alanine.</text>
        <dbReference type="EC" id="3.4.16.4"/>
    </reaction>
</comment>
<evidence type="ECO:0000256" key="16">
    <source>
        <dbReference type="ARBA" id="ARBA00022984"/>
    </source>
</evidence>
<evidence type="ECO:0000256" key="20">
    <source>
        <dbReference type="ARBA" id="ARBA00023268"/>
    </source>
</evidence>
<evidence type="ECO:0000256" key="3">
    <source>
        <dbReference type="ARBA" id="ARBA00004752"/>
    </source>
</evidence>
<proteinExistence type="inferred from homology"/>
<evidence type="ECO:0000256" key="19">
    <source>
        <dbReference type="ARBA" id="ARBA00023251"/>
    </source>
</evidence>
<evidence type="ECO:0000256" key="17">
    <source>
        <dbReference type="ARBA" id="ARBA00022989"/>
    </source>
</evidence>
<dbReference type="InterPro" id="IPR023346">
    <property type="entry name" value="Lysozyme-like_dom_sf"/>
</dbReference>
<evidence type="ECO:0000256" key="23">
    <source>
        <dbReference type="ARBA" id="ARBA00044770"/>
    </source>
</evidence>
<dbReference type="FunFam" id="1.10.3810.10:FF:000001">
    <property type="entry name" value="Penicillin-binding protein 1A"/>
    <property type="match status" value="1"/>
</dbReference>
<evidence type="ECO:0000256" key="22">
    <source>
        <dbReference type="ARBA" id="ARBA00034000"/>
    </source>
</evidence>
<evidence type="ECO:0000256" key="18">
    <source>
        <dbReference type="ARBA" id="ARBA00023136"/>
    </source>
</evidence>
<keyword evidence="8" id="KW-0121">Carboxypeptidase</keyword>
<evidence type="ECO:0000256" key="8">
    <source>
        <dbReference type="ARBA" id="ARBA00022645"/>
    </source>
</evidence>
<dbReference type="GO" id="GO:0071555">
    <property type="term" value="P:cell wall organization"/>
    <property type="evidence" value="ECO:0007669"/>
    <property type="project" value="UniProtKB-KW"/>
</dbReference>
<evidence type="ECO:0000256" key="4">
    <source>
        <dbReference type="ARBA" id="ARBA00007090"/>
    </source>
</evidence>
<dbReference type="Gene3D" id="1.10.3810.10">
    <property type="entry name" value="Biosynthetic peptidoglycan transglycosylase-like"/>
    <property type="match status" value="1"/>
</dbReference>
<dbReference type="GO" id="GO:0005886">
    <property type="term" value="C:plasma membrane"/>
    <property type="evidence" value="ECO:0007669"/>
    <property type="project" value="UniProtKB-SubCell"/>
</dbReference>
<keyword evidence="21" id="KW-0961">Cell wall biogenesis/degradation</keyword>
<dbReference type="InterPro" id="IPR050396">
    <property type="entry name" value="Glycosyltr_51/Transpeptidase"/>
</dbReference>
<evidence type="ECO:0000313" key="27">
    <source>
        <dbReference type="EMBL" id="SHK68274.1"/>
    </source>
</evidence>
<keyword evidence="10" id="KW-0328">Glycosyltransferase</keyword>
<evidence type="ECO:0000256" key="1">
    <source>
        <dbReference type="ARBA" id="ARBA00002624"/>
    </source>
</evidence>
<dbReference type="EC" id="3.4.16.4" evidence="6"/>
<evidence type="ECO:0000256" key="9">
    <source>
        <dbReference type="ARBA" id="ARBA00022670"/>
    </source>
</evidence>
<dbReference type="RefSeq" id="WP_073112814.1">
    <property type="nucleotide sequence ID" value="NZ_FQZY01000072.1"/>
</dbReference>
<comment type="pathway">
    <text evidence="25">Glycan biosynthesis.</text>
</comment>
<dbReference type="GO" id="GO:0009002">
    <property type="term" value="F:serine-type D-Ala-D-Ala carboxypeptidase activity"/>
    <property type="evidence" value="ECO:0007669"/>
    <property type="project" value="UniProtKB-EC"/>
</dbReference>
<evidence type="ECO:0000256" key="2">
    <source>
        <dbReference type="ARBA" id="ARBA00004401"/>
    </source>
</evidence>
<evidence type="ECO:0000256" key="5">
    <source>
        <dbReference type="ARBA" id="ARBA00007739"/>
    </source>
</evidence>
<evidence type="ECO:0000256" key="12">
    <source>
        <dbReference type="ARBA" id="ARBA00022692"/>
    </source>
</evidence>
<evidence type="ECO:0000256" key="24">
    <source>
        <dbReference type="ARBA" id="ARBA00049902"/>
    </source>
</evidence>
<name>A0A1M6UGD0_9FIRM</name>
<dbReference type="EC" id="2.4.99.28" evidence="23"/>
<keyword evidence="28" id="KW-1185">Reference proteome</keyword>
<keyword evidence="14" id="KW-0133">Cell shape</keyword>
<evidence type="ECO:0000256" key="21">
    <source>
        <dbReference type="ARBA" id="ARBA00023316"/>
    </source>
</evidence>
<keyword evidence="17" id="KW-1133">Transmembrane helix</keyword>
<evidence type="ECO:0000256" key="11">
    <source>
        <dbReference type="ARBA" id="ARBA00022679"/>
    </source>
</evidence>
<comment type="similarity">
    <text evidence="5">In the N-terminal section; belongs to the glycosyltransferase 51 family.</text>
</comment>
<keyword evidence="18" id="KW-0472">Membrane</keyword>
<evidence type="ECO:0000256" key="15">
    <source>
        <dbReference type="ARBA" id="ARBA00022968"/>
    </source>
</evidence>